<dbReference type="InterPro" id="IPR009511">
    <property type="entry name" value="MAD1/Cdc20-bound-Mad2-bd"/>
</dbReference>
<dbReference type="Pfam" id="PF06581">
    <property type="entry name" value="p31comet"/>
    <property type="match status" value="1"/>
</dbReference>
<comment type="caution">
    <text evidence="2">The sequence shown here is derived from an EMBL/GenBank/DDBJ whole genome shotgun (WGS) entry which is preliminary data.</text>
</comment>
<dbReference type="InterPro" id="IPR053729">
    <property type="entry name" value="MAD2L1BP_domain_sf"/>
</dbReference>
<dbReference type="GO" id="GO:0005634">
    <property type="term" value="C:nucleus"/>
    <property type="evidence" value="ECO:0007669"/>
    <property type="project" value="InterPro"/>
</dbReference>
<protein>
    <recommendedName>
        <fullName evidence="4">MAD2L1-binding protein</fullName>
    </recommendedName>
</protein>
<dbReference type="GO" id="GO:0007096">
    <property type="term" value="P:regulation of exit from mitosis"/>
    <property type="evidence" value="ECO:0007669"/>
    <property type="project" value="InterPro"/>
</dbReference>
<dbReference type="PANTHER" id="PTHR15681:SF1">
    <property type="entry name" value="MAD2L1-BINDING PROTEIN"/>
    <property type="match status" value="1"/>
</dbReference>
<reference evidence="2 3" key="1">
    <citation type="submission" date="2021-06" db="EMBL/GenBank/DDBJ databases">
        <title>Chromosome-level genome assembly of the red-tail catfish (Hemibagrus wyckioides).</title>
        <authorList>
            <person name="Shao F."/>
        </authorList>
    </citation>
    <scope>NUCLEOTIDE SEQUENCE [LARGE SCALE GENOMIC DNA]</scope>
    <source>
        <strain evidence="2">EC202008001</strain>
        <tissue evidence="2">Blood</tissue>
    </source>
</reference>
<dbReference type="PANTHER" id="PTHR15681">
    <property type="entry name" value="MAD2L1-BINDING PROTEIN"/>
    <property type="match status" value="1"/>
</dbReference>
<feature type="compositionally biased region" description="Basic and acidic residues" evidence="1">
    <location>
        <begin position="1"/>
        <end position="12"/>
    </location>
</feature>
<feature type="region of interest" description="Disordered" evidence="1">
    <location>
        <begin position="1"/>
        <end position="129"/>
    </location>
</feature>
<proteinExistence type="predicted"/>
<evidence type="ECO:0000313" key="3">
    <source>
        <dbReference type="Proteomes" id="UP000824219"/>
    </source>
</evidence>
<dbReference type="Gene3D" id="3.30.900.20">
    <property type="match status" value="1"/>
</dbReference>
<dbReference type="EMBL" id="JAHKSW010000003">
    <property type="protein sequence ID" value="KAG7334402.1"/>
    <property type="molecule type" value="Genomic_DNA"/>
</dbReference>
<keyword evidence="3" id="KW-1185">Reference proteome</keyword>
<feature type="compositionally biased region" description="Polar residues" evidence="1">
    <location>
        <begin position="98"/>
        <end position="121"/>
    </location>
</feature>
<gene>
    <name evidence="2" type="ORF">KOW79_002809</name>
</gene>
<name>A0A9D3SRX7_9TELE</name>
<dbReference type="AlphaFoldDB" id="A0A9D3SRX7"/>
<feature type="compositionally biased region" description="Basic and acidic residues" evidence="1">
    <location>
        <begin position="76"/>
        <end position="90"/>
    </location>
</feature>
<organism evidence="2 3">
    <name type="scientific">Hemibagrus wyckioides</name>
    <dbReference type="NCBI Taxonomy" id="337641"/>
    <lineage>
        <taxon>Eukaryota</taxon>
        <taxon>Metazoa</taxon>
        <taxon>Chordata</taxon>
        <taxon>Craniata</taxon>
        <taxon>Vertebrata</taxon>
        <taxon>Euteleostomi</taxon>
        <taxon>Actinopterygii</taxon>
        <taxon>Neopterygii</taxon>
        <taxon>Teleostei</taxon>
        <taxon>Ostariophysi</taxon>
        <taxon>Siluriformes</taxon>
        <taxon>Bagridae</taxon>
        <taxon>Hemibagrus</taxon>
    </lineage>
</organism>
<feature type="compositionally biased region" description="Basic and acidic residues" evidence="1">
    <location>
        <begin position="22"/>
        <end position="40"/>
    </location>
</feature>
<dbReference type="OrthoDB" id="6334764at2759"/>
<evidence type="ECO:0000256" key="1">
    <source>
        <dbReference type="SAM" id="MobiDB-lite"/>
    </source>
</evidence>
<sequence length="368" mass="41033">MGEEGLGKEGELNKFMTVVTKPDSRVEIQADGQTEGRDGETESSGGLCPNLPVNTAAFTAAGHEDASQTAANISEETLHGEDVKENRDSTEDAESQQDKSSQLGHMSGQQESDSRQVSVQQPVCDDDNDEEIMRRAREEGRVDVVFPGCVTQDGCCRFVCELLKCVLYQRQQLPMTYDQMVFFQKQQLATTQLEEGAVRKSIRPSGDSTWQRCQRTLRDLDEVLGHLEVLFSLSYVPRVLFILGSSGILPTELYEINMEALVQGGSDRSLRTSQCLRRLFRTLFVADLLSDVKPVRLMGTTIMALAHRDCGVEWFKPKVDYRVPKRGKRQVISLASAASGSGQAKADARDWDDYIWFQTPVTIKGFCK</sequence>
<evidence type="ECO:0000313" key="2">
    <source>
        <dbReference type="EMBL" id="KAG7334402.1"/>
    </source>
</evidence>
<accession>A0A9D3SRX7</accession>
<evidence type="ECO:0008006" key="4">
    <source>
        <dbReference type="Google" id="ProtNLM"/>
    </source>
</evidence>
<dbReference type="Proteomes" id="UP000824219">
    <property type="component" value="Linkage Group LG03"/>
</dbReference>